<dbReference type="InterPro" id="IPR017853">
    <property type="entry name" value="GH"/>
</dbReference>
<sequence length="671" mass="72600">MARQGDLLLGVVEEGRQGRQGLQSLRLQSPLKWKDELVKLQSSGHRFYVLAICWDSLPEGLDGLVSAIECLRRHGLDPVAALEAPSGPSVSPDTLQLLSSHICRWVTRMSPCSPCLHGDHLSTGPSVATAGASAAARRRRWGMRSADTSEGISESPAAAFFGNVHATLRSHAAAQEVLQDAELGIMLHADWVEGAETASQDAQRLNRDAAERILQCQIGCILSPLFHGEYPSELGLPFTFSDAEQSLLARTSFVMLLHNHAGQVQVEVDSVLQKTRVHHVAASPSTLSKVLKWLSWHGYCPAYCPPVADHLGGLSGLHVVHVVRPLGSGRQAATLRAALLRAIELGVPLRGVWASEEEACDEAVQQIVFSPSRFDDASAPSVSTALFTHPSMELGQLGSLSWIDPASVLITLDFLELCICLGSRPDPQKLIPQITLARCRQPCRQPDLPQTPQTDVKQARTTSCRARDARWSALLDQVVAKSCWRHVRARTKEGNSTTTGSTSPPTSCSTSLSESAVTLFLQFRRLQRAEKPHEPKAEPEAEPEASTKCTKGMTSLSPWTPLASVSTAPRTETPSHCPTTTTTLEAVVQLSKAKPFRVTVGSEPSELERLMRRRIPADNVGAEVARLRALGEALQHRPKPPSLQAFTEESSPVAQPGPLDSAGVDWGHLGP</sequence>
<dbReference type="Gene3D" id="3.20.20.80">
    <property type="entry name" value="Glycosidases"/>
    <property type="match status" value="1"/>
</dbReference>
<feature type="compositionally biased region" description="Low complexity" evidence="1">
    <location>
        <begin position="496"/>
        <end position="512"/>
    </location>
</feature>
<feature type="compositionally biased region" description="Basic and acidic residues" evidence="1">
    <location>
        <begin position="529"/>
        <end position="539"/>
    </location>
</feature>
<evidence type="ECO:0000256" key="1">
    <source>
        <dbReference type="SAM" id="MobiDB-lite"/>
    </source>
</evidence>
<dbReference type="SUPFAM" id="SSF51445">
    <property type="entry name" value="(Trans)glycosidases"/>
    <property type="match status" value="1"/>
</dbReference>
<feature type="region of interest" description="Disordered" evidence="1">
    <location>
        <begin position="633"/>
        <end position="671"/>
    </location>
</feature>
<protein>
    <submittedName>
        <fullName evidence="2">Kl protein</fullName>
    </submittedName>
</protein>
<name>A0A812RJA9_9DINO</name>
<organism evidence="2 3">
    <name type="scientific">Symbiodinium natans</name>
    <dbReference type="NCBI Taxonomy" id="878477"/>
    <lineage>
        <taxon>Eukaryota</taxon>
        <taxon>Sar</taxon>
        <taxon>Alveolata</taxon>
        <taxon>Dinophyceae</taxon>
        <taxon>Suessiales</taxon>
        <taxon>Symbiodiniaceae</taxon>
        <taxon>Symbiodinium</taxon>
    </lineage>
</organism>
<comment type="caution">
    <text evidence="2">The sequence shown here is derived from an EMBL/GenBank/DDBJ whole genome shotgun (WGS) entry which is preliminary data.</text>
</comment>
<keyword evidence="3" id="KW-1185">Reference proteome</keyword>
<proteinExistence type="predicted"/>
<dbReference type="AlphaFoldDB" id="A0A812RJA9"/>
<dbReference type="Proteomes" id="UP000604046">
    <property type="component" value="Unassembled WGS sequence"/>
</dbReference>
<dbReference type="EMBL" id="CAJNDS010002349">
    <property type="protein sequence ID" value="CAE7444753.1"/>
    <property type="molecule type" value="Genomic_DNA"/>
</dbReference>
<feature type="compositionally biased region" description="Polar residues" evidence="1">
    <location>
        <begin position="644"/>
        <end position="653"/>
    </location>
</feature>
<evidence type="ECO:0000313" key="2">
    <source>
        <dbReference type="EMBL" id="CAE7444753.1"/>
    </source>
</evidence>
<reference evidence="2" key="1">
    <citation type="submission" date="2021-02" db="EMBL/GenBank/DDBJ databases">
        <authorList>
            <person name="Dougan E. K."/>
            <person name="Rhodes N."/>
            <person name="Thang M."/>
            <person name="Chan C."/>
        </authorList>
    </citation>
    <scope>NUCLEOTIDE SEQUENCE</scope>
</reference>
<feature type="region of interest" description="Disordered" evidence="1">
    <location>
        <begin position="529"/>
        <end position="579"/>
    </location>
</feature>
<feature type="compositionally biased region" description="Polar residues" evidence="1">
    <location>
        <begin position="547"/>
        <end position="578"/>
    </location>
</feature>
<gene>
    <name evidence="2" type="primary">Kl</name>
    <name evidence="2" type="ORF">SNAT2548_LOCUS24210</name>
</gene>
<feature type="region of interest" description="Disordered" evidence="1">
    <location>
        <begin position="491"/>
        <end position="512"/>
    </location>
</feature>
<accession>A0A812RJA9</accession>
<evidence type="ECO:0000313" key="3">
    <source>
        <dbReference type="Proteomes" id="UP000604046"/>
    </source>
</evidence>